<dbReference type="PROSITE" id="PS51257">
    <property type="entry name" value="PROKAR_LIPOPROTEIN"/>
    <property type="match status" value="1"/>
</dbReference>
<dbReference type="Proteomes" id="UP000005268">
    <property type="component" value="Chromosome"/>
</dbReference>
<dbReference type="EMBL" id="CP003588">
    <property type="protein sequence ID" value="AFK68981.1"/>
    <property type="molecule type" value="Genomic_DNA"/>
</dbReference>
<proteinExistence type="predicted"/>
<name>I3UU10_PSEPU</name>
<sequence length="34" mass="3809">MATRSVLKMQLQALSYKPQEKSIHAPSCFLAACR</sequence>
<dbReference type="HOGENOM" id="CLU_3375399_0_0_6"/>
<gene>
    <name evidence="1" type="ORF">YSA_04089</name>
</gene>
<evidence type="ECO:0000313" key="2">
    <source>
        <dbReference type="Proteomes" id="UP000005268"/>
    </source>
</evidence>
<evidence type="ECO:0000313" key="1">
    <source>
        <dbReference type="EMBL" id="AFK68981.1"/>
    </source>
</evidence>
<accession>I3UU10</accession>
<reference evidence="1 2" key="1">
    <citation type="journal article" date="2012" name="J. Bacteriol.">
        <title>Complete Genome Sequence of the Naphthalene-Degrading Pseudomonas putida Strain ND6.</title>
        <authorList>
            <person name="Li S."/>
            <person name="Zhao H."/>
            <person name="Li Y."/>
            <person name="Niu S."/>
            <person name="Cai B."/>
        </authorList>
    </citation>
    <scope>NUCLEOTIDE SEQUENCE [LARGE SCALE GENOMIC DNA]</scope>
    <source>
        <strain evidence="1 2">ND6</strain>
    </source>
</reference>
<dbReference type="AlphaFoldDB" id="I3UU10"/>
<protein>
    <submittedName>
        <fullName evidence="1">Uncharacterized protein</fullName>
    </submittedName>
</protein>
<organism evidence="1 2">
    <name type="scientific">Pseudomonas putida ND6</name>
    <dbReference type="NCBI Taxonomy" id="231023"/>
    <lineage>
        <taxon>Bacteria</taxon>
        <taxon>Pseudomonadati</taxon>
        <taxon>Pseudomonadota</taxon>
        <taxon>Gammaproteobacteria</taxon>
        <taxon>Pseudomonadales</taxon>
        <taxon>Pseudomonadaceae</taxon>
        <taxon>Pseudomonas</taxon>
    </lineage>
</organism>
<dbReference type="KEGG" id="ppi:YSA_04089"/>
<dbReference type="PATRIC" id="fig|231023.4.peg.1970"/>